<dbReference type="Pfam" id="PF12146">
    <property type="entry name" value="Hydrolase_4"/>
    <property type="match status" value="1"/>
</dbReference>
<accession>A0AA38WYG9</accession>
<organism evidence="2 3">
    <name type="scientific">Cladophialophora chaetospira</name>
    <dbReference type="NCBI Taxonomy" id="386627"/>
    <lineage>
        <taxon>Eukaryota</taxon>
        <taxon>Fungi</taxon>
        <taxon>Dikarya</taxon>
        <taxon>Ascomycota</taxon>
        <taxon>Pezizomycotina</taxon>
        <taxon>Eurotiomycetes</taxon>
        <taxon>Chaetothyriomycetidae</taxon>
        <taxon>Chaetothyriales</taxon>
        <taxon>Herpotrichiellaceae</taxon>
        <taxon>Cladophialophora</taxon>
    </lineage>
</organism>
<dbReference type="PANTHER" id="PTHR43798:SF33">
    <property type="entry name" value="HYDROLASE, PUTATIVE (AFU_ORTHOLOGUE AFUA_2G14860)-RELATED"/>
    <property type="match status" value="1"/>
</dbReference>
<reference evidence="2" key="1">
    <citation type="submission" date="2022-10" db="EMBL/GenBank/DDBJ databases">
        <title>Culturing micro-colonial fungi from biological soil crusts in the Mojave desert and describing Neophaeococcomyces mojavensis, and introducing the new genera and species Taxawa tesnikishii.</title>
        <authorList>
            <person name="Kurbessoian T."/>
            <person name="Stajich J.E."/>
        </authorList>
    </citation>
    <scope>NUCLEOTIDE SEQUENCE</scope>
    <source>
        <strain evidence="2">TK_41</strain>
    </source>
</reference>
<comment type="caution">
    <text evidence="2">The sequence shown here is derived from an EMBL/GenBank/DDBJ whole genome shotgun (WGS) entry which is preliminary data.</text>
</comment>
<evidence type="ECO:0000313" key="3">
    <source>
        <dbReference type="Proteomes" id="UP001172673"/>
    </source>
</evidence>
<dbReference type="SUPFAM" id="SSF53474">
    <property type="entry name" value="alpha/beta-Hydrolases"/>
    <property type="match status" value="1"/>
</dbReference>
<name>A0AA38WYG9_9EURO</name>
<dbReference type="Gene3D" id="3.40.50.1820">
    <property type="entry name" value="alpha/beta hydrolase"/>
    <property type="match status" value="1"/>
</dbReference>
<sequence length="292" mass="32333">MAIVPKFGQIIDNLLRTDPTLAAEKALKKLLQPGRMIPNAQERRYLDTAETAWIEVDGVSIKTYAWSRRVDSRTVLLSHGFSMNAATMLNFVQPLVLAGFKVVTWDHCAHGESGGNRADCRIWMNTIRKMAELHAPLAGIVGFSMGGTAAVMTLAQHSALHCPVFCSLNPPLQFDTMLRKFVSFHGCNAELLTLIPRVAREKGMLLPEQLREILPTSDRLASTKTLIIQDRHDRVASVSEAQWLAGNLAHCELHFTEQLGHNGALSDRGVVRLATQFITKHEGHVKARASKL</sequence>
<dbReference type="PANTHER" id="PTHR43798">
    <property type="entry name" value="MONOACYLGLYCEROL LIPASE"/>
    <property type="match status" value="1"/>
</dbReference>
<dbReference type="AlphaFoldDB" id="A0AA38WYG9"/>
<evidence type="ECO:0000313" key="2">
    <source>
        <dbReference type="EMBL" id="KAJ9603421.1"/>
    </source>
</evidence>
<keyword evidence="3" id="KW-1185">Reference proteome</keyword>
<proteinExistence type="predicted"/>
<dbReference type="InterPro" id="IPR050266">
    <property type="entry name" value="AB_hydrolase_sf"/>
</dbReference>
<protein>
    <recommendedName>
        <fullName evidence="1">Serine aminopeptidase S33 domain-containing protein</fullName>
    </recommendedName>
</protein>
<dbReference type="GO" id="GO:0016020">
    <property type="term" value="C:membrane"/>
    <property type="evidence" value="ECO:0007669"/>
    <property type="project" value="TreeGrafter"/>
</dbReference>
<gene>
    <name evidence="2" type="ORF">H2200_012199</name>
</gene>
<feature type="domain" description="Serine aminopeptidase S33" evidence="1">
    <location>
        <begin position="73"/>
        <end position="177"/>
    </location>
</feature>
<dbReference type="Proteomes" id="UP001172673">
    <property type="component" value="Unassembled WGS sequence"/>
</dbReference>
<dbReference type="EMBL" id="JAPDRK010000022">
    <property type="protein sequence ID" value="KAJ9603421.1"/>
    <property type="molecule type" value="Genomic_DNA"/>
</dbReference>
<dbReference type="InterPro" id="IPR029058">
    <property type="entry name" value="AB_hydrolase_fold"/>
</dbReference>
<dbReference type="InterPro" id="IPR022742">
    <property type="entry name" value="Hydrolase_4"/>
</dbReference>
<evidence type="ECO:0000259" key="1">
    <source>
        <dbReference type="Pfam" id="PF12146"/>
    </source>
</evidence>